<protein>
    <recommendedName>
        <fullName evidence="7">Bifunctional glutamine synthetase adenylyltransferase/adenylyl-removing enzyme</fullName>
    </recommendedName>
    <alternativeName>
        <fullName evidence="7">ATP:glutamine synthetase adenylyltransferase</fullName>
    </alternativeName>
    <alternativeName>
        <fullName evidence="7">ATase</fullName>
    </alternativeName>
    <domain>
        <recommendedName>
            <fullName evidence="7">Glutamine synthetase adenylyl-L-tyrosine phosphorylase</fullName>
            <ecNumber evidence="7">2.7.7.89</ecNumber>
        </recommendedName>
        <alternativeName>
            <fullName evidence="7">Adenylyl removase</fullName>
            <shortName evidence="7">AR</shortName>
            <shortName evidence="7">AT-N</shortName>
        </alternativeName>
    </domain>
    <domain>
        <recommendedName>
            <fullName evidence="7">Glutamine synthetase adenylyl transferase</fullName>
            <ecNumber evidence="7">2.7.7.42</ecNumber>
        </recommendedName>
        <alternativeName>
            <fullName evidence="7">Adenylyl transferase</fullName>
            <shortName evidence="7">AT</shortName>
            <shortName evidence="7">AT-C</shortName>
        </alternativeName>
    </domain>
</protein>
<dbReference type="GO" id="GO:0005524">
    <property type="term" value="F:ATP binding"/>
    <property type="evidence" value="ECO:0007669"/>
    <property type="project" value="UniProtKB-UniRule"/>
</dbReference>
<dbReference type="EC" id="2.7.7.42" evidence="7"/>
<dbReference type="SUPFAM" id="SSF81593">
    <property type="entry name" value="Nucleotidyltransferase substrate binding subunit/domain"/>
    <property type="match status" value="2"/>
</dbReference>
<evidence type="ECO:0000256" key="4">
    <source>
        <dbReference type="ARBA" id="ARBA00022840"/>
    </source>
</evidence>
<feature type="domain" description="PII-uridylyltransferase/Glutamine-synthetase adenylyltransferase" evidence="10">
    <location>
        <begin position="852"/>
        <end position="945"/>
    </location>
</feature>
<proteinExistence type="inferred from homology"/>
<dbReference type="GO" id="GO:0008882">
    <property type="term" value="F:[glutamate-ammonia-ligase] adenylyltransferase activity"/>
    <property type="evidence" value="ECO:0007669"/>
    <property type="project" value="UniProtKB-UniRule"/>
</dbReference>
<dbReference type="GO" id="GO:0000820">
    <property type="term" value="P:regulation of glutamine family amino acid metabolic process"/>
    <property type="evidence" value="ECO:0007669"/>
    <property type="project" value="UniProtKB-UniRule"/>
</dbReference>
<evidence type="ECO:0000313" key="11">
    <source>
        <dbReference type="EMBL" id="ANN74672.1"/>
    </source>
</evidence>
<evidence type="ECO:0000256" key="6">
    <source>
        <dbReference type="ARBA" id="ARBA00023268"/>
    </source>
</evidence>
<dbReference type="NCBIfam" id="NF008292">
    <property type="entry name" value="PRK11072.1"/>
    <property type="match status" value="1"/>
</dbReference>
<feature type="region of interest" description="Adenylyl removase" evidence="7">
    <location>
        <begin position="1"/>
        <end position="454"/>
    </location>
</feature>
<gene>
    <name evidence="7" type="primary">glnE</name>
    <name evidence="11" type="ORF">BAU08_08840</name>
</gene>
<dbReference type="Proteomes" id="UP000092213">
    <property type="component" value="Chromosome"/>
</dbReference>
<feature type="domain" description="Glutamate-ammonia ligase adenylyltransferase repeated" evidence="9">
    <location>
        <begin position="17"/>
        <end position="249"/>
    </location>
</feature>
<dbReference type="GO" id="GO:0005829">
    <property type="term" value="C:cytosol"/>
    <property type="evidence" value="ECO:0007669"/>
    <property type="project" value="TreeGrafter"/>
</dbReference>
<dbReference type="EC" id="2.7.7.89" evidence="7"/>
<dbReference type="InterPro" id="IPR043519">
    <property type="entry name" value="NT_sf"/>
</dbReference>
<dbReference type="InterPro" id="IPR005190">
    <property type="entry name" value="GlnE_rpt_dom"/>
</dbReference>
<dbReference type="InterPro" id="IPR023057">
    <property type="entry name" value="GlnE"/>
</dbReference>
<keyword evidence="5 7" id="KW-0460">Magnesium</keyword>
<evidence type="ECO:0000256" key="3">
    <source>
        <dbReference type="ARBA" id="ARBA00022741"/>
    </source>
</evidence>
<comment type="cofactor">
    <cofactor evidence="7">
        <name>Mg(2+)</name>
        <dbReference type="ChEBI" id="CHEBI:18420"/>
    </cofactor>
</comment>
<dbReference type="Pfam" id="PF03710">
    <property type="entry name" value="GlnE"/>
    <property type="match status" value="2"/>
</dbReference>
<comment type="similarity">
    <text evidence="7">Belongs to the GlnE family.</text>
</comment>
<dbReference type="AlphaFoldDB" id="A0A193G3U8"/>
<evidence type="ECO:0000313" key="12">
    <source>
        <dbReference type="Proteomes" id="UP000092213"/>
    </source>
</evidence>
<keyword evidence="2 7" id="KW-0548">Nucleotidyltransferase</keyword>
<feature type="region of interest" description="Disordered" evidence="8">
    <location>
        <begin position="440"/>
        <end position="498"/>
    </location>
</feature>
<evidence type="ECO:0000256" key="5">
    <source>
        <dbReference type="ARBA" id="ARBA00022842"/>
    </source>
</evidence>
<keyword evidence="4 7" id="KW-0067">ATP-binding</keyword>
<dbReference type="GO" id="GO:0000287">
    <property type="term" value="F:magnesium ion binding"/>
    <property type="evidence" value="ECO:0007669"/>
    <property type="project" value="UniProtKB-UniRule"/>
</dbReference>
<dbReference type="GO" id="GO:0047388">
    <property type="term" value="F:[glutamine synthetase]-adenylyl-L-tyrosine phosphorylase activity"/>
    <property type="evidence" value="ECO:0007669"/>
    <property type="project" value="UniProtKB-EC"/>
</dbReference>
<dbReference type="PANTHER" id="PTHR30621">
    <property type="entry name" value="GLUTAMINE SYNTHETASE ADENYLYLTRANSFERASE"/>
    <property type="match status" value="1"/>
</dbReference>
<dbReference type="Pfam" id="PF08335">
    <property type="entry name" value="GlnD_UR_UTase"/>
    <property type="match status" value="2"/>
</dbReference>
<evidence type="ECO:0000256" key="2">
    <source>
        <dbReference type="ARBA" id="ARBA00022695"/>
    </source>
</evidence>
<dbReference type="HAMAP" id="MF_00802">
    <property type="entry name" value="GlnE"/>
    <property type="match status" value="1"/>
</dbReference>
<comment type="catalytic activity">
    <reaction evidence="7">
        <text>[glutamine synthetase]-O(4)-(5'-adenylyl)-L-tyrosine + phosphate = [glutamine synthetase]-L-tyrosine + ADP</text>
        <dbReference type="Rhea" id="RHEA:43716"/>
        <dbReference type="Rhea" id="RHEA-COMP:10660"/>
        <dbReference type="Rhea" id="RHEA-COMP:10661"/>
        <dbReference type="ChEBI" id="CHEBI:43474"/>
        <dbReference type="ChEBI" id="CHEBI:46858"/>
        <dbReference type="ChEBI" id="CHEBI:83624"/>
        <dbReference type="ChEBI" id="CHEBI:456216"/>
        <dbReference type="EC" id="2.7.7.89"/>
    </reaction>
</comment>
<dbReference type="Gene3D" id="1.20.120.1510">
    <property type="match status" value="1"/>
</dbReference>
<dbReference type="STRING" id="463025.BAU08_08840"/>
<name>A0A193G3U8_9BORD</name>
<sequence>MSPASSAAGAIAFDVALAWSGHLRRALDARPDLHAWLRDEGVTQALTPAVLRTWRDALAGTQAETLPVAECRAVLRRLRERVFCALMVRDLAGAASLEEVVGAMTALADLAVAEAYRSVATDLAGVHGAPIDPTTGAPQEMLIMGMGKLGGQELNVSSDIDLVMLYGEEGETPGPRRLSNHEFYGRLTQRMMPVLSERDANGHVFRTDLRLRPDGDGGPLAWSLDALEHYLVGQGREWERYAWLKARPMPARAFAGSDPEPHLRHMESLRQPFVYRKYFDFDALAALRALRERIRLDWERRALARNGMDSALNIKLGEGGIREIEFVVQLSQLIRGGRMPALQVRGLLPALHCEREAGLIPPQDAQRLEAAYRFLRRVEHALQYREDEQTHLLPAEPAQRAGLAAALRMDPDAFERTLAEHRGFVEETFRNAFRLAGVGDGDGGAGASRNPQPTNGPDGARSAASGPGAAAGARPARPGEANGGRHVPGGNGADAETDPESALLDEIHALFGEDAAQLSNRARALLDSPRLRTLPHTSRQRVDTLLPMTLRAAARTGAPAAAAVRLFDLIEAIAQRSAYLALLAEYPDTLARIARMMAASPWAAQYLTQHPLLLDSLIDWRTLHEPLDFGAMARQQRADLDACLLPDGSPDIERQMNLMRDVQRQASFQLLAQDLEGELTVEKLADQLSALADMLLAETLRRVWPLVNKLPGAEPRFAVVAYGKLGGKELGYVSDLDLVFLYDDPREDAAEVYAKLGRRMASWLSTMTSSGRLYEIDLRLRPDGDAGLLAVSVEGFAEYQRKHAWVWEHQALTRARFAAGDPGVGARFEAVRKEILLQPRDAAKVRAEVLAMREKISAGHPNKTDKFDLKHDRGGMVDVEFVTQYLVLTQAAAHPVLVGNLGNIALLGIAAREGLVDPAVAARAADAYRTLRRMQHQIRLQGQEKARVAPGVLGAERDAVVLLWNAVLGDAPAAHA</sequence>
<evidence type="ECO:0000256" key="1">
    <source>
        <dbReference type="ARBA" id="ARBA00022679"/>
    </source>
</evidence>
<accession>A0A193G3U8</accession>
<keyword evidence="6 7" id="KW-0511">Multifunctional enzyme</keyword>
<comment type="catalytic activity">
    <reaction evidence="7">
        <text>[glutamine synthetase]-L-tyrosine + ATP = [glutamine synthetase]-O(4)-(5'-adenylyl)-L-tyrosine + diphosphate</text>
        <dbReference type="Rhea" id="RHEA:18589"/>
        <dbReference type="Rhea" id="RHEA-COMP:10660"/>
        <dbReference type="Rhea" id="RHEA-COMP:10661"/>
        <dbReference type="ChEBI" id="CHEBI:30616"/>
        <dbReference type="ChEBI" id="CHEBI:33019"/>
        <dbReference type="ChEBI" id="CHEBI:46858"/>
        <dbReference type="ChEBI" id="CHEBI:83624"/>
        <dbReference type="EC" id="2.7.7.42"/>
    </reaction>
</comment>
<dbReference type="Gene3D" id="3.30.460.10">
    <property type="entry name" value="Beta Polymerase, domain 2"/>
    <property type="match status" value="2"/>
</dbReference>
<dbReference type="SUPFAM" id="SSF81301">
    <property type="entry name" value="Nucleotidyltransferase"/>
    <property type="match status" value="2"/>
</dbReference>
<comment type="function">
    <text evidence="7">Involved in the regulation of glutamine synthetase GlnA, a key enzyme in the process to assimilate ammonia. When cellular nitrogen levels are high, the C-terminal adenylyl transferase (AT) inactivates GlnA by covalent transfer of an adenylyl group from ATP to specific tyrosine residue of GlnA, thus reducing its activity. Conversely, when nitrogen levels are low, the N-terminal adenylyl removase (AR) activates GlnA by removing the adenylyl group by phosphorolysis, increasing its activity. The regulatory region of GlnE binds the signal transduction protein PII (GlnB) which indicates the nitrogen status of the cell.</text>
</comment>
<dbReference type="CDD" id="cd05401">
    <property type="entry name" value="NT_GlnE_GlnD_like"/>
    <property type="match status" value="2"/>
</dbReference>
<organism evidence="11 12">
    <name type="scientific">Bordetella bronchialis</name>
    <dbReference type="NCBI Taxonomy" id="463025"/>
    <lineage>
        <taxon>Bacteria</taxon>
        <taxon>Pseudomonadati</taxon>
        <taxon>Pseudomonadota</taxon>
        <taxon>Betaproteobacteria</taxon>
        <taxon>Burkholderiales</taxon>
        <taxon>Alcaligenaceae</taxon>
        <taxon>Bordetella</taxon>
    </lineage>
</organism>
<dbReference type="InterPro" id="IPR013546">
    <property type="entry name" value="PII_UdlTrfase/GS_AdlTrfase"/>
</dbReference>
<evidence type="ECO:0000256" key="8">
    <source>
        <dbReference type="SAM" id="MobiDB-lite"/>
    </source>
</evidence>
<keyword evidence="3 7" id="KW-0547">Nucleotide-binding</keyword>
<feature type="domain" description="PII-uridylyltransferase/Glutamine-synthetase adenylyltransferase" evidence="10">
    <location>
        <begin position="289"/>
        <end position="432"/>
    </location>
</feature>
<evidence type="ECO:0000259" key="9">
    <source>
        <dbReference type="Pfam" id="PF03710"/>
    </source>
</evidence>
<dbReference type="PANTHER" id="PTHR30621:SF0">
    <property type="entry name" value="BIFUNCTIONAL GLUTAMINE SYNTHETASE ADENYLYLTRANSFERASE_ADENYLYL-REMOVING ENZYME"/>
    <property type="match status" value="1"/>
</dbReference>
<evidence type="ECO:0000259" key="10">
    <source>
        <dbReference type="Pfam" id="PF08335"/>
    </source>
</evidence>
<feature type="region of interest" description="Adenylyl transferase" evidence="7">
    <location>
        <begin position="464"/>
        <end position="976"/>
    </location>
</feature>
<feature type="domain" description="Glutamate-ammonia ligase adenylyltransferase repeated" evidence="9">
    <location>
        <begin position="591"/>
        <end position="830"/>
    </location>
</feature>
<dbReference type="EMBL" id="CP016171">
    <property type="protein sequence ID" value="ANN74672.1"/>
    <property type="molecule type" value="Genomic_DNA"/>
</dbReference>
<feature type="compositionally biased region" description="Low complexity" evidence="8">
    <location>
        <begin position="456"/>
        <end position="480"/>
    </location>
</feature>
<keyword evidence="1 7" id="KW-0808">Transferase</keyword>
<dbReference type="Gene3D" id="1.20.120.330">
    <property type="entry name" value="Nucleotidyltransferases domain 2"/>
    <property type="match status" value="2"/>
</dbReference>
<evidence type="ECO:0000256" key="7">
    <source>
        <dbReference type="HAMAP-Rule" id="MF_00802"/>
    </source>
</evidence>
<reference evidence="11 12" key="1">
    <citation type="submission" date="2016-06" db="EMBL/GenBank/DDBJ databases">
        <title>Complete genome sequences of Bordetella bronchialis and Bordetella flabilis.</title>
        <authorList>
            <person name="LiPuma J.J."/>
            <person name="Spilker T."/>
        </authorList>
    </citation>
    <scope>NUCLEOTIDE SEQUENCE [LARGE SCALE GENOMIC DNA]</scope>
    <source>
        <strain evidence="11 12">AU17976</strain>
    </source>
</reference>